<sequence>MKRFLNKMKRAGQHDIQQSYSFEDKLFFRKGDDLSVVNQEGHLMGYIIRTYDPIDLLHYDMTKKSIYSFQDCNGEMISSVGVKRRNGLDTKGNEYLFQDHKQAVTYSLQKQKMSLTFRVKGHINDCFFEMAEGHLKEELICRSEEKMFAVIHYDNSSYKVEIEVLYQPHSSLIHPSFLTLMYCIFRMEGK</sequence>
<dbReference type="Proteomes" id="UP000321491">
    <property type="component" value="Unassembled WGS sequence"/>
</dbReference>
<name>A0A511UYC7_9BACI</name>
<accession>A0A511UYC7</accession>
<proteinExistence type="predicted"/>
<dbReference type="RefSeq" id="WP_146938006.1">
    <property type="nucleotide sequence ID" value="NZ_BJXW01000021.1"/>
</dbReference>
<evidence type="ECO:0000313" key="1">
    <source>
        <dbReference type="EMBL" id="GEN31634.1"/>
    </source>
</evidence>
<dbReference type="OrthoDB" id="2962903at2"/>
<organism evidence="1 2">
    <name type="scientific">Cerasibacillus quisquiliarum</name>
    <dbReference type="NCBI Taxonomy" id="227865"/>
    <lineage>
        <taxon>Bacteria</taxon>
        <taxon>Bacillati</taxon>
        <taxon>Bacillota</taxon>
        <taxon>Bacilli</taxon>
        <taxon>Bacillales</taxon>
        <taxon>Bacillaceae</taxon>
        <taxon>Cerasibacillus</taxon>
    </lineage>
</organism>
<dbReference type="EMBL" id="BJXW01000021">
    <property type="protein sequence ID" value="GEN31634.1"/>
    <property type="molecule type" value="Genomic_DNA"/>
</dbReference>
<comment type="caution">
    <text evidence="1">The sequence shown here is derived from an EMBL/GenBank/DDBJ whole genome shotgun (WGS) entry which is preliminary data.</text>
</comment>
<keyword evidence="2" id="KW-1185">Reference proteome</keyword>
<protein>
    <submittedName>
        <fullName evidence="1">Uncharacterized protein</fullName>
    </submittedName>
</protein>
<reference evidence="1 2" key="1">
    <citation type="submission" date="2019-07" db="EMBL/GenBank/DDBJ databases">
        <title>Whole genome shotgun sequence of Cerasibacillus quisquiliarum NBRC 102429.</title>
        <authorList>
            <person name="Hosoyama A."/>
            <person name="Uohara A."/>
            <person name="Ohji S."/>
            <person name="Ichikawa N."/>
        </authorList>
    </citation>
    <scope>NUCLEOTIDE SEQUENCE [LARGE SCALE GENOMIC DNA]</scope>
    <source>
        <strain evidence="1 2">NBRC 102429</strain>
    </source>
</reference>
<dbReference type="AlphaFoldDB" id="A0A511UYC7"/>
<evidence type="ECO:0000313" key="2">
    <source>
        <dbReference type="Proteomes" id="UP000321491"/>
    </source>
</evidence>
<gene>
    <name evidence="1" type="ORF">CQU01_18720</name>
</gene>